<gene>
    <name evidence="1" type="ORF">ARALYDRAFT_684099</name>
</gene>
<dbReference type="Proteomes" id="UP000008694">
    <property type="component" value="Unassembled WGS sequence"/>
</dbReference>
<dbReference type="AlphaFoldDB" id="D7MU49"/>
<dbReference type="HOGENOM" id="CLU_2112231_0_0_1"/>
<evidence type="ECO:0000313" key="2">
    <source>
        <dbReference type="Proteomes" id="UP000008694"/>
    </source>
</evidence>
<sequence>MALFGRESQLHLLAIHFFFISFRRPNRKISEIKKIKTRSLKIETLIGERERERLYGNANVVEEGVMIGGGREMVVVEIRVLRRERKRGTSGGGTTGRIRGEDIFVGEIKKVVDSK</sequence>
<protein>
    <submittedName>
        <fullName evidence="1">Predicted protein</fullName>
    </submittedName>
</protein>
<dbReference type="EMBL" id="GL348720">
    <property type="protein sequence ID" value="EFH41820.1"/>
    <property type="molecule type" value="Genomic_DNA"/>
</dbReference>
<proteinExistence type="predicted"/>
<evidence type="ECO:0000313" key="1">
    <source>
        <dbReference type="EMBL" id="EFH41820.1"/>
    </source>
</evidence>
<name>D7MU49_ARALL</name>
<organism evidence="2">
    <name type="scientific">Arabidopsis lyrata subsp. lyrata</name>
    <name type="common">Lyre-leaved rock-cress</name>
    <dbReference type="NCBI Taxonomy" id="81972"/>
    <lineage>
        <taxon>Eukaryota</taxon>
        <taxon>Viridiplantae</taxon>
        <taxon>Streptophyta</taxon>
        <taxon>Embryophyta</taxon>
        <taxon>Tracheophyta</taxon>
        <taxon>Spermatophyta</taxon>
        <taxon>Magnoliopsida</taxon>
        <taxon>eudicotyledons</taxon>
        <taxon>Gunneridae</taxon>
        <taxon>Pentapetalae</taxon>
        <taxon>rosids</taxon>
        <taxon>malvids</taxon>
        <taxon>Brassicales</taxon>
        <taxon>Brassicaceae</taxon>
        <taxon>Camelineae</taxon>
        <taxon>Arabidopsis</taxon>
    </lineage>
</organism>
<dbReference type="Gramene" id="Al_scaffold_0008_919">
    <property type="protein sequence ID" value="Al_scaffold_0008_919"/>
    <property type="gene ID" value="Al_scaffold_0008_919"/>
</dbReference>
<keyword evidence="2" id="KW-1185">Reference proteome</keyword>
<reference evidence="2" key="1">
    <citation type="journal article" date="2011" name="Nat. Genet.">
        <title>The Arabidopsis lyrata genome sequence and the basis of rapid genome size change.</title>
        <authorList>
            <person name="Hu T.T."/>
            <person name="Pattyn P."/>
            <person name="Bakker E.G."/>
            <person name="Cao J."/>
            <person name="Cheng J.-F."/>
            <person name="Clark R.M."/>
            <person name="Fahlgren N."/>
            <person name="Fawcett J.A."/>
            <person name="Grimwood J."/>
            <person name="Gundlach H."/>
            <person name="Haberer G."/>
            <person name="Hollister J.D."/>
            <person name="Ossowski S."/>
            <person name="Ottilar R.P."/>
            <person name="Salamov A.A."/>
            <person name="Schneeberger K."/>
            <person name="Spannagl M."/>
            <person name="Wang X."/>
            <person name="Yang L."/>
            <person name="Nasrallah M.E."/>
            <person name="Bergelson J."/>
            <person name="Carrington J.C."/>
            <person name="Gaut B.S."/>
            <person name="Schmutz J."/>
            <person name="Mayer K.F.X."/>
            <person name="Van de Peer Y."/>
            <person name="Grigoriev I.V."/>
            <person name="Nordborg M."/>
            <person name="Weigel D."/>
            <person name="Guo Y.-L."/>
        </authorList>
    </citation>
    <scope>NUCLEOTIDE SEQUENCE [LARGE SCALE GENOMIC DNA]</scope>
    <source>
        <strain evidence="2">cv. MN47</strain>
    </source>
</reference>
<accession>D7MU49</accession>